<protein>
    <submittedName>
        <fullName evidence="3">Uncharacterized protein LOC111746157 isoform X1</fullName>
    </submittedName>
</protein>
<keyword evidence="2" id="KW-1185">Reference proteome</keyword>
<reference evidence="3" key="1">
    <citation type="submission" date="2025-08" db="UniProtKB">
        <authorList>
            <consortium name="RefSeq"/>
        </authorList>
    </citation>
    <scope>IDENTIFICATION</scope>
    <source>
        <tissue evidence="3">Kidney</tissue>
    </source>
</reference>
<proteinExistence type="predicted"/>
<evidence type="ECO:0000313" key="3">
    <source>
        <dbReference type="RefSeq" id="XP_023392886.1"/>
    </source>
</evidence>
<dbReference type="AlphaFoldDB" id="A0A6P6CZE3"/>
<evidence type="ECO:0000313" key="2">
    <source>
        <dbReference type="Proteomes" id="UP000515202"/>
    </source>
</evidence>
<dbReference type="GeneID" id="111746157"/>
<name>A0A6P6CZE3_PTEVA</name>
<gene>
    <name evidence="3" type="primary">LOC111746157</name>
</gene>
<dbReference type="RefSeq" id="XP_023392886.1">
    <property type="nucleotide sequence ID" value="XM_023537118.1"/>
</dbReference>
<dbReference type="Proteomes" id="UP000515202">
    <property type="component" value="Unplaced"/>
</dbReference>
<dbReference type="KEGG" id="pvp:111746157"/>
<feature type="region of interest" description="Disordered" evidence="1">
    <location>
        <begin position="1"/>
        <end position="104"/>
    </location>
</feature>
<accession>A0A6P6CZE3</accession>
<sequence length="188" mass="19658">MLVSAPCRPPRSAPGTRHRLPTMDPKTRSQRAGSSPGRPPEVAPALGSDHGSPASTAPSHERGGAATTADSDSRLSNGAPWPGSLAGPVLPRGSCEGQPPAGATMDSQQLSLMVLGERLAVMNSIHQSESYTALLSLSVKFCLGGLAELCCSRGRCPAGWALSKRFPEDARYCRTNQWPSSGNPLGHY</sequence>
<evidence type="ECO:0000256" key="1">
    <source>
        <dbReference type="SAM" id="MobiDB-lite"/>
    </source>
</evidence>
<organism evidence="2 3">
    <name type="scientific">Pteropus vampyrus</name>
    <name type="common">Large flying fox</name>
    <dbReference type="NCBI Taxonomy" id="132908"/>
    <lineage>
        <taxon>Eukaryota</taxon>
        <taxon>Metazoa</taxon>
        <taxon>Chordata</taxon>
        <taxon>Craniata</taxon>
        <taxon>Vertebrata</taxon>
        <taxon>Euteleostomi</taxon>
        <taxon>Mammalia</taxon>
        <taxon>Eutheria</taxon>
        <taxon>Laurasiatheria</taxon>
        <taxon>Chiroptera</taxon>
        <taxon>Yinpterochiroptera</taxon>
        <taxon>Pteropodoidea</taxon>
        <taxon>Pteropodidae</taxon>
        <taxon>Pteropodinae</taxon>
        <taxon>Pteropus</taxon>
    </lineage>
</organism>